<dbReference type="Proteomes" id="UP000823674">
    <property type="component" value="Chromosome A02"/>
</dbReference>
<evidence type="ECO:0000256" key="1">
    <source>
        <dbReference type="SAM" id="MobiDB-lite"/>
    </source>
</evidence>
<gene>
    <name evidence="2" type="primary">A02g511560.1_BraROA</name>
    <name evidence="2" type="ORF">IGI04_008075</name>
</gene>
<feature type="region of interest" description="Disordered" evidence="1">
    <location>
        <begin position="144"/>
        <end position="198"/>
    </location>
</feature>
<reference evidence="2 3" key="1">
    <citation type="submission" date="2021-03" db="EMBL/GenBank/DDBJ databases">
        <authorList>
            <person name="King G.J."/>
            <person name="Bancroft I."/>
            <person name="Baten A."/>
            <person name="Bloomfield J."/>
            <person name="Borpatragohain P."/>
            <person name="He Z."/>
            <person name="Irish N."/>
            <person name="Irwin J."/>
            <person name="Liu K."/>
            <person name="Mauleon R.P."/>
            <person name="Moore J."/>
            <person name="Morris R."/>
            <person name="Ostergaard L."/>
            <person name="Wang B."/>
            <person name="Wells R."/>
        </authorList>
    </citation>
    <scope>NUCLEOTIDE SEQUENCE [LARGE SCALE GENOMIC DNA]</scope>
    <source>
        <strain evidence="2">R-o-18</strain>
        <tissue evidence="2">Leaf</tissue>
    </source>
</reference>
<feature type="compositionally biased region" description="Low complexity" evidence="1">
    <location>
        <begin position="511"/>
        <end position="521"/>
    </location>
</feature>
<evidence type="ECO:0000313" key="3">
    <source>
        <dbReference type="Proteomes" id="UP000823674"/>
    </source>
</evidence>
<keyword evidence="3" id="KW-1185">Reference proteome</keyword>
<feature type="compositionally biased region" description="Polar residues" evidence="1">
    <location>
        <begin position="153"/>
        <end position="167"/>
    </location>
</feature>
<feature type="compositionally biased region" description="Polar residues" evidence="1">
    <location>
        <begin position="480"/>
        <end position="510"/>
    </location>
</feature>
<accession>A0ABQ7NNN0</accession>
<proteinExistence type="predicted"/>
<dbReference type="EMBL" id="JADBGQ010000002">
    <property type="protein sequence ID" value="KAG5411756.1"/>
    <property type="molecule type" value="Genomic_DNA"/>
</dbReference>
<comment type="caution">
    <text evidence="2">The sequence shown here is derived from an EMBL/GenBank/DDBJ whole genome shotgun (WGS) entry which is preliminary data.</text>
</comment>
<name>A0ABQ7NNN0_BRACM</name>
<sequence length="742" mass="84683">MTSRHTRSNAQGPLHQLTNEELARLERQNRQLPRPTSTNMGDHQDDLTAAFALMQQQMQQMQQTIQANAANQRNAPEEVDQLIKSNQNHVFIMEESPQDKGTIDATSEADQATEDHHEVSYVNGQRWQFKNYHPNPNVRNNPHLFNNPKPDGNTENAQGNQVQNSGYQRGYGNQGRTFKESEQPPVTAPADEEEAELPVKHTPTTTEQPTVVVRPVAEPVPTRDYVPKVPYPVPAKATRKDKEEMKCRKMLEDLTVRLPLMSAIQMMPSMNDPLELALTRAEAEQNVQNIDADGYAKMLDSARTMERLVFEYHMEFLETFGCIWSSKEVIRVVFGRALPGATSRSDYMRSLCTTSRSDSSRATARSRSHDPGATSQSDLPRSLPIQSDPLERHTIVARDLSPGDTKNRPWSDFPERHLQVAPRYFAAENHDFLRTFLQFILDEDPLAVNEVEGLEGQEELCFINNNGSWYKKEPNFQYNNYQQKSYPNNQQSGYPPRNNQQRSYQPQQNPSSGSSAPQESSTDTLLKQILESQTRSEKHVGYELKNLHTKIDGSYNELNNKFSHLASTSGLWTSTAWSDFSERLHEVAVHHIPERLIQNDCTKSLAFSHPETHIFDPGATFQSDVLKSLPIQSDPLERHTKVARDLSPGDTKNRPWSDFPERHLQVAPRYFAAENYNFLGTFLQFEGTHQRQIIFYLWIIGEIHKNSIEKLKADSLIDHLPSLVRYLITQGLIPMPMNSLFP</sequence>
<feature type="compositionally biased region" description="Low complexity" evidence="1">
    <location>
        <begin position="353"/>
        <end position="365"/>
    </location>
</feature>
<evidence type="ECO:0000313" key="2">
    <source>
        <dbReference type="EMBL" id="KAG5411756.1"/>
    </source>
</evidence>
<feature type="region of interest" description="Disordered" evidence="1">
    <location>
        <begin position="480"/>
        <end position="523"/>
    </location>
</feature>
<feature type="region of interest" description="Disordered" evidence="1">
    <location>
        <begin position="352"/>
        <end position="385"/>
    </location>
</feature>
<organism evidence="2 3">
    <name type="scientific">Brassica rapa subsp. trilocularis</name>
    <dbReference type="NCBI Taxonomy" id="1813537"/>
    <lineage>
        <taxon>Eukaryota</taxon>
        <taxon>Viridiplantae</taxon>
        <taxon>Streptophyta</taxon>
        <taxon>Embryophyta</taxon>
        <taxon>Tracheophyta</taxon>
        <taxon>Spermatophyta</taxon>
        <taxon>Magnoliopsida</taxon>
        <taxon>eudicotyledons</taxon>
        <taxon>Gunneridae</taxon>
        <taxon>Pentapetalae</taxon>
        <taxon>rosids</taxon>
        <taxon>malvids</taxon>
        <taxon>Brassicales</taxon>
        <taxon>Brassicaceae</taxon>
        <taxon>Brassiceae</taxon>
        <taxon>Brassica</taxon>
    </lineage>
</organism>
<protein>
    <submittedName>
        <fullName evidence="2">Uncharacterized protein</fullName>
    </submittedName>
</protein>